<accession>A0A7S1MKS4</accession>
<gene>
    <name evidence="1" type="ORF">NDES1114_LOCUS24039</name>
</gene>
<protein>
    <submittedName>
        <fullName evidence="1">Uncharacterized protein</fullName>
    </submittedName>
</protein>
<dbReference type="EMBL" id="HBGF01035837">
    <property type="protein sequence ID" value="CAD9133995.1"/>
    <property type="molecule type" value="Transcribed_RNA"/>
</dbReference>
<reference evidence="1" key="1">
    <citation type="submission" date="2021-01" db="EMBL/GenBank/DDBJ databases">
        <authorList>
            <person name="Corre E."/>
            <person name="Pelletier E."/>
            <person name="Niang G."/>
            <person name="Scheremetjew M."/>
            <person name="Finn R."/>
            <person name="Kale V."/>
            <person name="Holt S."/>
            <person name="Cochrane G."/>
            <person name="Meng A."/>
            <person name="Brown T."/>
            <person name="Cohen L."/>
        </authorList>
    </citation>
    <scope>NUCLEOTIDE SEQUENCE</scope>
    <source>
        <strain evidence="1">CCAP 1951/1</strain>
    </source>
</reference>
<organism evidence="1">
    <name type="scientific">Neobodo designis</name>
    <name type="common">Flagellated protozoan</name>
    <name type="synonym">Bodo designis</name>
    <dbReference type="NCBI Taxonomy" id="312471"/>
    <lineage>
        <taxon>Eukaryota</taxon>
        <taxon>Discoba</taxon>
        <taxon>Euglenozoa</taxon>
        <taxon>Kinetoplastea</taxon>
        <taxon>Metakinetoplastina</taxon>
        <taxon>Neobodonida</taxon>
        <taxon>Neobodo</taxon>
    </lineage>
</organism>
<dbReference type="AlphaFoldDB" id="A0A7S1MKS4"/>
<proteinExistence type="predicted"/>
<evidence type="ECO:0000313" key="1">
    <source>
        <dbReference type="EMBL" id="CAD9133995.1"/>
    </source>
</evidence>
<sequence length="414" mass="47047">MNFVKNLMSRAKTKRSPLDVSDFVAKRPQPSVTEIWEKVDTHFAGNPAERAALELHKARMFFDVRYRCGAGGRCLEGDYRCRFPACFNMRPCFKGGEIFMERYGMTQKIEPRNKDLVRLVEAEKLDEALTLIDSRIAEYRGRVENVSKMTPRALEEWSDLVFYKATLLMNVGRDADAVALMLAAGREPDLPRREQVEFFSMATNFAVLNDMETRFYRHHVSLFPDLAGAKEKAERDEILNLVVDAVKHDDELEDHVVHAVLGKEVTGVVARAQNSQDYDDDAEDPIGTPVIQDSLVYYKEVIGGRFWMKFHHLAMAPPIDPEADGAAPPGESEETPRHVLDALGRSMILHHTAKLLSEGQLEDDGVKTMTKEKLAAMPKQLRMTLKRMQELLEVVRDHGQPRKKGKLVPNLKEK</sequence>
<name>A0A7S1MKS4_NEODS</name>